<gene>
    <name evidence="2" type="ORF">L596_000932</name>
</gene>
<protein>
    <submittedName>
        <fullName evidence="2">Uncharacterized protein</fullName>
    </submittedName>
</protein>
<dbReference type="EMBL" id="AZBU02000001">
    <property type="protein sequence ID" value="TMS33162.1"/>
    <property type="molecule type" value="Genomic_DNA"/>
</dbReference>
<proteinExistence type="predicted"/>
<feature type="region of interest" description="Disordered" evidence="1">
    <location>
        <begin position="1"/>
        <end position="23"/>
    </location>
</feature>
<comment type="caution">
    <text evidence="2">The sequence shown here is derived from an EMBL/GenBank/DDBJ whole genome shotgun (WGS) entry which is preliminary data.</text>
</comment>
<evidence type="ECO:0000313" key="3">
    <source>
        <dbReference type="Proteomes" id="UP000298663"/>
    </source>
</evidence>
<sequence length="72" mass="8165">MLFRPKTVSAGASSNNDRLNNQPLKATTAKQYLPARHRLLVMQTRRSAYASGHFTIYARKSVRRPCLPYSVT</sequence>
<accession>A0A4U8UJY7</accession>
<reference evidence="2 3" key="1">
    <citation type="journal article" date="2015" name="Genome Biol.">
        <title>Comparative genomics of Steinernema reveals deeply conserved gene regulatory networks.</title>
        <authorList>
            <person name="Dillman A.R."/>
            <person name="Macchietto M."/>
            <person name="Porter C.F."/>
            <person name="Rogers A."/>
            <person name="Williams B."/>
            <person name="Antoshechkin I."/>
            <person name="Lee M.M."/>
            <person name="Goodwin Z."/>
            <person name="Lu X."/>
            <person name="Lewis E.E."/>
            <person name="Goodrich-Blair H."/>
            <person name="Stock S.P."/>
            <person name="Adams B.J."/>
            <person name="Sternberg P.W."/>
            <person name="Mortazavi A."/>
        </authorList>
    </citation>
    <scope>NUCLEOTIDE SEQUENCE [LARGE SCALE GENOMIC DNA]</scope>
    <source>
        <strain evidence="2 3">ALL</strain>
    </source>
</reference>
<reference evidence="2 3" key="2">
    <citation type="journal article" date="2019" name="G3 (Bethesda)">
        <title>Hybrid Assembly of the Genome of the Entomopathogenic Nematode Steinernema carpocapsae Identifies the X-Chromosome.</title>
        <authorList>
            <person name="Serra L."/>
            <person name="Macchietto M."/>
            <person name="Macias-Munoz A."/>
            <person name="McGill C.J."/>
            <person name="Rodriguez I.M."/>
            <person name="Rodriguez B."/>
            <person name="Murad R."/>
            <person name="Mortazavi A."/>
        </authorList>
    </citation>
    <scope>NUCLEOTIDE SEQUENCE [LARGE SCALE GENOMIC DNA]</scope>
    <source>
        <strain evidence="2 3">ALL</strain>
    </source>
</reference>
<feature type="compositionally biased region" description="Polar residues" evidence="1">
    <location>
        <begin position="10"/>
        <end position="23"/>
    </location>
</feature>
<evidence type="ECO:0000313" key="2">
    <source>
        <dbReference type="EMBL" id="TMS33162.1"/>
    </source>
</evidence>
<organism evidence="2 3">
    <name type="scientific">Steinernema carpocapsae</name>
    <name type="common">Entomopathogenic nematode</name>
    <dbReference type="NCBI Taxonomy" id="34508"/>
    <lineage>
        <taxon>Eukaryota</taxon>
        <taxon>Metazoa</taxon>
        <taxon>Ecdysozoa</taxon>
        <taxon>Nematoda</taxon>
        <taxon>Chromadorea</taxon>
        <taxon>Rhabditida</taxon>
        <taxon>Tylenchina</taxon>
        <taxon>Panagrolaimomorpha</taxon>
        <taxon>Strongyloidoidea</taxon>
        <taxon>Steinernematidae</taxon>
        <taxon>Steinernema</taxon>
    </lineage>
</organism>
<evidence type="ECO:0000256" key="1">
    <source>
        <dbReference type="SAM" id="MobiDB-lite"/>
    </source>
</evidence>
<dbReference type="AlphaFoldDB" id="A0A4U8UJY7"/>
<dbReference type="Proteomes" id="UP000298663">
    <property type="component" value="Unassembled WGS sequence"/>
</dbReference>
<name>A0A4U8UJY7_STECR</name>
<keyword evidence="3" id="KW-1185">Reference proteome</keyword>